<dbReference type="Proteomes" id="UP000264353">
    <property type="component" value="Chromosome A7"/>
</dbReference>
<keyword evidence="5" id="KW-0325">Glycoprotein</keyword>
<protein>
    <recommendedName>
        <fullName evidence="7">Fucosyltransferase</fullName>
        <ecNumber evidence="7">2.4.1.-</ecNumber>
    </recommendedName>
</protein>
<keyword evidence="2 7" id="KW-0328">Glycosyltransferase</keyword>
<evidence type="ECO:0000256" key="6">
    <source>
        <dbReference type="ARBA" id="ARBA00023316"/>
    </source>
</evidence>
<evidence type="ECO:0000256" key="3">
    <source>
        <dbReference type="ARBA" id="ARBA00022679"/>
    </source>
</evidence>
<dbReference type="Pfam" id="PF03254">
    <property type="entry name" value="XG_FTase"/>
    <property type="match status" value="2"/>
</dbReference>
<gene>
    <name evidence="11" type="ORF">BRAA07T30580Z</name>
    <name evidence="9" type="ORF">BRAPAZ1V2_A07P31480.2</name>
    <name evidence="10" type="ORF">BRARA_G02276</name>
</gene>
<evidence type="ECO:0000313" key="9">
    <source>
        <dbReference type="EMBL" id="CAG7903504.1"/>
    </source>
</evidence>
<dbReference type="EMBL" id="LS974623">
    <property type="protein sequence ID" value="CAG7903504.1"/>
    <property type="molecule type" value="Genomic_DNA"/>
</dbReference>
<dbReference type="Gramene" id="A07p31480.2_BraZ1">
    <property type="protein sequence ID" value="A07p31480.2_BraZ1.CDS"/>
    <property type="gene ID" value="A07g31480.2_BraZ1"/>
</dbReference>
<evidence type="ECO:0000313" key="10">
    <source>
        <dbReference type="EMBL" id="RID54992.1"/>
    </source>
</evidence>
<reference evidence="9 13" key="2">
    <citation type="submission" date="2021-07" db="EMBL/GenBank/DDBJ databases">
        <authorList>
            <consortium name="Genoscope - CEA"/>
            <person name="William W."/>
        </authorList>
    </citation>
    <scope>NUCLEOTIDE SEQUENCE [LARGE SCALE GENOMIC DNA]</scope>
</reference>
<evidence type="ECO:0000313" key="12">
    <source>
        <dbReference type="Proteomes" id="UP000264353"/>
    </source>
</evidence>
<comment type="subcellular location">
    <subcellularLocation>
        <location evidence="7">Golgi apparatus</location>
        <location evidence="7">Golgi stack membrane</location>
        <topology evidence="7">Single-pass type II membrane protein</topology>
    </subcellularLocation>
</comment>
<evidence type="ECO:0000256" key="2">
    <source>
        <dbReference type="ARBA" id="ARBA00022676"/>
    </source>
</evidence>
<evidence type="ECO:0000256" key="1">
    <source>
        <dbReference type="ARBA" id="ARBA00010481"/>
    </source>
</evidence>
<accession>A0A397YNK2</accession>
<dbReference type="Gene3D" id="3.40.50.11340">
    <property type="match status" value="1"/>
</dbReference>
<name>A0A397YNK2_BRACM</name>
<dbReference type="GO" id="GO:0032580">
    <property type="term" value="C:Golgi cisterna membrane"/>
    <property type="evidence" value="ECO:0007669"/>
    <property type="project" value="UniProtKB-SubCell"/>
</dbReference>
<evidence type="ECO:0000313" key="13">
    <source>
        <dbReference type="Proteomes" id="UP000694005"/>
    </source>
</evidence>
<dbReference type="EMBL" id="CM010634">
    <property type="protein sequence ID" value="RID54992.1"/>
    <property type="molecule type" value="Genomic_DNA"/>
</dbReference>
<dbReference type="EC" id="2.4.1.-" evidence="7"/>
<dbReference type="PANTHER" id="PTHR31889:SF2">
    <property type="entry name" value="FUCOSYLTRANSFERASE 3"/>
    <property type="match status" value="1"/>
</dbReference>
<proteinExistence type="inferred from homology"/>
<keyword evidence="3 7" id="KW-0808">Transferase</keyword>
<comment type="function">
    <text evidence="7">May be involved in cell wall biosynthesis.</text>
</comment>
<dbReference type="InterPro" id="IPR004938">
    <property type="entry name" value="XG_FTase"/>
</dbReference>
<evidence type="ECO:0000313" key="11">
    <source>
        <dbReference type="EMBL" id="VDD00550.1"/>
    </source>
</evidence>
<dbReference type="PANTHER" id="PTHR31889">
    <property type="entry name" value="FUCOSYLTRANSFERASE 2-RELATED"/>
    <property type="match status" value="1"/>
</dbReference>
<evidence type="ECO:0000256" key="4">
    <source>
        <dbReference type="ARBA" id="ARBA00023034"/>
    </source>
</evidence>
<dbReference type="AlphaFoldDB" id="A0A397YNK2"/>
<sequence length="543" mass="61347">MMTSSDLCLHSTLHTPPPTLFSSLATHFKLQPGFHLTSFSLSHHMKRGKKSSDAGEPVTNPDTRTGSSEADAVKPSLSSMKSMGLLLAVLMVASVMFSLSVVLRDPPSDDVVESVAASRVLQLRFHQANESDGGLSEKKDHLVPGFDEESCLSRYEASLYRKESPFKQSSYLESRFNRYQDLHRRCGPFTTFYNSTFDKLKLGDKSDGGVSGCSYVIWLNSDGELGSRMLSLASAFLYALLTDRVLLVEQGAEMADLFCEPFPYTSWFLPSEFPLNEQQSLLRHLVLDSSDQQKLESQALFNETPWLIMKADGYFVPSLFSISSFEQELEKLFPVKETVFYFLGQHLFHPTNVVWGLITRYYHAYLARADKRIGIHIEVSDTSNDQFQRLVEQILACGVRHELLPEVDKERHLPSSQVISRKSKAVFISSSSSPGYFESIRDVYWENPTVTGEILSVHRPSRKEYQKTQRNMESRREWTEIYLLSCSDVLMVTSPWSSLVEVAHGLGGLKPWVLNGTDHDSFCTRARSMEPCSQTPRSHGCKH</sequence>
<dbReference type="FunFam" id="3.40.50.11340:FF:000005">
    <property type="entry name" value="Galactoside 2-alpha-L-fucosyltransferase"/>
    <property type="match status" value="1"/>
</dbReference>
<reference evidence="10 12" key="1">
    <citation type="submission" date="2018-06" db="EMBL/GenBank/DDBJ databases">
        <title>WGS assembly of Brassica rapa FPsc.</title>
        <authorList>
            <person name="Bowman J."/>
            <person name="Kohchi T."/>
            <person name="Yamato K."/>
            <person name="Jenkins J."/>
            <person name="Shu S."/>
            <person name="Ishizaki K."/>
            <person name="Yamaoka S."/>
            <person name="Nishihama R."/>
            <person name="Nakamura Y."/>
            <person name="Berger F."/>
            <person name="Adam C."/>
            <person name="Aki S."/>
            <person name="Althoff F."/>
            <person name="Araki T."/>
            <person name="Arteaga-Vazquez M."/>
            <person name="Balasubrmanian S."/>
            <person name="Bauer D."/>
            <person name="Boehm C."/>
            <person name="Briginshaw L."/>
            <person name="Caballero-Perez J."/>
            <person name="Catarino B."/>
            <person name="Chen F."/>
            <person name="Chiyoda S."/>
            <person name="Chovatia M."/>
            <person name="Davies K."/>
            <person name="Delmans M."/>
            <person name="Demura T."/>
            <person name="Dierschke T."/>
            <person name="Dolan L."/>
            <person name="Dorantes-Acosta A."/>
            <person name="Eklund D."/>
            <person name="Florent S."/>
            <person name="Flores-Sandoval E."/>
            <person name="Fujiyama A."/>
            <person name="Fukuzawa H."/>
            <person name="Galik B."/>
            <person name="Grimanelli D."/>
            <person name="Grimwood J."/>
            <person name="Grossniklaus U."/>
            <person name="Hamada T."/>
            <person name="Haseloff J."/>
            <person name="Hetherington A."/>
            <person name="Higo A."/>
            <person name="Hirakawa Y."/>
            <person name="Hundley H."/>
            <person name="Ikeda Y."/>
            <person name="Inoue K."/>
            <person name="Inoue S."/>
            <person name="Ishida S."/>
            <person name="Jia Q."/>
            <person name="Kakita M."/>
            <person name="Kanazawa T."/>
            <person name="Kawai Y."/>
            <person name="Kawashima T."/>
            <person name="Kennedy M."/>
            <person name="Kinose K."/>
            <person name="Kinoshita T."/>
            <person name="Kohara Y."/>
            <person name="Koide E."/>
            <person name="Komatsu K."/>
            <person name="Kopischke S."/>
            <person name="Kubo M."/>
            <person name="Kyozuka J."/>
            <person name="Lagercrantz U."/>
            <person name="Lin S."/>
            <person name="Lindquist E."/>
            <person name="Lipzen A."/>
            <person name="Lu C."/>
            <person name="Luna E."/>
            <person name="Martienssen R."/>
            <person name="Minamino N."/>
            <person name="Mizutani M."/>
            <person name="Mizutani M."/>
            <person name="Mochizuki N."/>
            <person name="Monte I."/>
            <person name="Mosher R."/>
            <person name="Nagasaki H."/>
            <person name="Nakagami H."/>
            <person name="Naramoto S."/>
            <person name="Nishitani K."/>
            <person name="Ohtani M."/>
            <person name="Okamoto T."/>
            <person name="Okumura M."/>
            <person name="Phillips J."/>
            <person name="Pollak B."/>
            <person name="Reinders A."/>
            <person name="Roevekamp M."/>
            <person name="Sano R."/>
            <person name="Sawa S."/>
            <person name="Schmid M."/>
            <person name="Shirakawa M."/>
            <person name="Solano R."/>
            <person name="Spunde A."/>
            <person name="Suetsugu N."/>
            <person name="Sugano S."/>
            <person name="Sugiyama A."/>
            <person name="Sun R."/>
            <person name="Suzuki Y."/>
            <person name="Takenaka M."/>
            <person name="Takezawa D."/>
            <person name="Tomogane H."/>
            <person name="Tsuzuki M."/>
            <person name="Ueda T."/>
            <person name="Umeda M."/>
            <person name="Ward J."/>
            <person name="Watanabe Y."/>
            <person name="Yazaki K."/>
            <person name="Yokoyama R."/>
            <person name="Yoshitake Y."/>
            <person name="Yotsui I."/>
            <person name="Zachgo S."/>
            <person name="Schmutz J."/>
        </authorList>
    </citation>
    <scope>NUCLEOTIDE SEQUENCE [LARGE SCALE GENOMIC DNA]</scope>
    <source>
        <strain evidence="12">cv. B-3</strain>
    </source>
</reference>
<dbReference type="Proteomes" id="UP000694005">
    <property type="component" value="Chromosome A07"/>
</dbReference>
<comment type="similarity">
    <text evidence="1 7">Belongs to the glycosyltransferase 37 family.</text>
</comment>
<evidence type="ECO:0000256" key="8">
    <source>
        <dbReference type="SAM" id="MobiDB-lite"/>
    </source>
</evidence>
<dbReference type="EMBL" id="LR031574">
    <property type="protein sequence ID" value="VDD00550.1"/>
    <property type="molecule type" value="Genomic_DNA"/>
</dbReference>
<organism evidence="10 12">
    <name type="scientific">Brassica campestris</name>
    <name type="common">Field mustard</name>
    <dbReference type="NCBI Taxonomy" id="3711"/>
    <lineage>
        <taxon>Eukaryota</taxon>
        <taxon>Viridiplantae</taxon>
        <taxon>Streptophyta</taxon>
        <taxon>Embryophyta</taxon>
        <taxon>Tracheophyta</taxon>
        <taxon>Spermatophyta</taxon>
        <taxon>Magnoliopsida</taxon>
        <taxon>eudicotyledons</taxon>
        <taxon>Gunneridae</taxon>
        <taxon>Pentapetalae</taxon>
        <taxon>rosids</taxon>
        <taxon>malvids</taxon>
        <taxon>Brassicales</taxon>
        <taxon>Brassicaceae</taxon>
        <taxon>Brassiceae</taxon>
        <taxon>Brassica</taxon>
    </lineage>
</organism>
<dbReference type="GO" id="GO:0042546">
    <property type="term" value="P:cell wall biogenesis"/>
    <property type="evidence" value="ECO:0007669"/>
    <property type="project" value="InterPro"/>
</dbReference>
<keyword evidence="4 7" id="KW-0333">Golgi apparatus</keyword>
<dbReference type="GO" id="GO:0008107">
    <property type="term" value="F:galactoside 2-alpha-L-fucosyltransferase activity"/>
    <property type="evidence" value="ECO:0007669"/>
    <property type="project" value="InterPro"/>
</dbReference>
<evidence type="ECO:0000256" key="7">
    <source>
        <dbReference type="RuleBase" id="RU367004"/>
    </source>
</evidence>
<feature type="region of interest" description="Disordered" evidence="8">
    <location>
        <begin position="45"/>
        <end position="74"/>
    </location>
</feature>
<keyword evidence="6 7" id="KW-0961">Cell wall biogenesis/degradation</keyword>
<evidence type="ECO:0000256" key="5">
    <source>
        <dbReference type="ARBA" id="ARBA00023180"/>
    </source>
</evidence>
<dbReference type="GO" id="GO:0071555">
    <property type="term" value="P:cell wall organization"/>
    <property type="evidence" value="ECO:0007669"/>
    <property type="project" value="UniProtKB-UniRule"/>
</dbReference>